<comment type="subcellular location">
    <subcellularLocation>
        <location evidence="1">Cell membrane</location>
        <topology evidence="1">Multi-pass membrane protein</topology>
    </subcellularLocation>
</comment>
<feature type="transmembrane region" description="Helical" evidence="6">
    <location>
        <begin position="49"/>
        <end position="65"/>
    </location>
</feature>
<feature type="transmembrane region" description="Helical" evidence="6">
    <location>
        <begin position="249"/>
        <end position="269"/>
    </location>
</feature>
<accession>A0A6G7VMY0</accession>
<dbReference type="KEGG" id="mon:G8E03_11100"/>
<evidence type="ECO:0000313" key="8">
    <source>
        <dbReference type="Proteomes" id="UP000500791"/>
    </source>
</evidence>
<organism evidence="7 8">
    <name type="scientific">Pontivivens nitratireducens</name>
    <dbReference type="NCBI Taxonomy" id="2758038"/>
    <lineage>
        <taxon>Bacteria</taxon>
        <taxon>Pseudomonadati</taxon>
        <taxon>Pseudomonadota</taxon>
        <taxon>Alphaproteobacteria</taxon>
        <taxon>Rhodobacterales</taxon>
        <taxon>Paracoccaceae</taxon>
        <taxon>Pontivivens</taxon>
    </lineage>
</organism>
<dbReference type="PANTHER" id="PTHR30482:SF20">
    <property type="entry name" value="HIGH-AFFINITY BRANCHED-CHAIN AMINO ACID TRANSPORT SYSTEM PERMEASE PROTEIN LIVM"/>
    <property type="match status" value="1"/>
</dbReference>
<evidence type="ECO:0000256" key="5">
    <source>
        <dbReference type="ARBA" id="ARBA00023136"/>
    </source>
</evidence>
<dbReference type="AlphaFoldDB" id="A0A6G7VMY0"/>
<feature type="transmembrane region" description="Helical" evidence="6">
    <location>
        <begin position="173"/>
        <end position="192"/>
    </location>
</feature>
<evidence type="ECO:0000256" key="3">
    <source>
        <dbReference type="ARBA" id="ARBA00022692"/>
    </source>
</evidence>
<evidence type="ECO:0000313" key="7">
    <source>
        <dbReference type="EMBL" id="QIK41270.1"/>
    </source>
</evidence>
<dbReference type="GO" id="GO:0005886">
    <property type="term" value="C:plasma membrane"/>
    <property type="evidence" value="ECO:0007669"/>
    <property type="project" value="UniProtKB-SubCell"/>
</dbReference>
<feature type="transmembrane region" description="Helical" evidence="6">
    <location>
        <begin position="122"/>
        <end position="143"/>
    </location>
</feature>
<keyword evidence="4 6" id="KW-1133">Transmembrane helix</keyword>
<keyword evidence="3 6" id="KW-0812">Transmembrane</keyword>
<gene>
    <name evidence="7" type="ORF">G8E03_11100</name>
</gene>
<dbReference type="Pfam" id="PF02653">
    <property type="entry name" value="BPD_transp_2"/>
    <property type="match status" value="1"/>
</dbReference>
<keyword evidence="2" id="KW-1003">Cell membrane</keyword>
<dbReference type="CDD" id="cd06581">
    <property type="entry name" value="TM_PBP1_LivM_like"/>
    <property type="match status" value="1"/>
</dbReference>
<evidence type="ECO:0000256" key="4">
    <source>
        <dbReference type="ARBA" id="ARBA00022989"/>
    </source>
</evidence>
<dbReference type="InterPro" id="IPR001851">
    <property type="entry name" value="ABC_transp_permease"/>
</dbReference>
<evidence type="ECO:0000256" key="6">
    <source>
        <dbReference type="SAM" id="Phobius"/>
    </source>
</evidence>
<keyword evidence="5 6" id="KW-0472">Membrane</keyword>
<dbReference type="InterPro" id="IPR043428">
    <property type="entry name" value="LivM-like"/>
</dbReference>
<feature type="transmembrane region" description="Helical" evidence="6">
    <location>
        <begin position="313"/>
        <end position="334"/>
    </location>
</feature>
<dbReference type="RefSeq" id="WP_166191713.1">
    <property type="nucleotide sequence ID" value="NZ_CP049811.1"/>
</dbReference>
<dbReference type="PANTHER" id="PTHR30482">
    <property type="entry name" value="HIGH-AFFINITY BRANCHED-CHAIN AMINO ACID TRANSPORT SYSTEM PERMEASE"/>
    <property type="match status" value="1"/>
</dbReference>
<feature type="transmembrane region" description="Helical" evidence="6">
    <location>
        <begin position="276"/>
        <end position="293"/>
    </location>
</feature>
<feature type="transmembrane region" description="Helical" evidence="6">
    <location>
        <begin position="25"/>
        <end position="43"/>
    </location>
</feature>
<evidence type="ECO:0000256" key="2">
    <source>
        <dbReference type="ARBA" id="ARBA00022475"/>
    </source>
</evidence>
<name>A0A6G7VMY0_9RHOB</name>
<keyword evidence="8" id="KW-1185">Reference proteome</keyword>
<sequence>MRVHFKRSYDEDIRLFEDWRRMAKYAVLLAIMIALPALVSGYFLGEVTLVLIYCIAGMGLMVLAGHTGQISLGHAAFMAIGAFSNLWFMDQGMPFLIALPLSAIFTGVVGAIVALPILRLSGIYLAIATLALSIIVEDIAIIAEPYTGGVVGVFAPPIEFFGTMVDRYGTPNLFYWMCLALVVLVTLGYVNLLRSATGRSFLAVRDSEVSARALGVNVTRTKALAFGLSCGVTGIAGALYAHFVQVVNYESFLVLLSINLLLLVVIGGLGSIHGAFFGAIVVGLLPQGLSILRDFLQGTVGLDISAYPGLDTMVFAVIIIGMVIYEPLGLYGFYMKVKTQWQLFPLARRDMFRRSKSYLKTERLR</sequence>
<evidence type="ECO:0000256" key="1">
    <source>
        <dbReference type="ARBA" id="ARBA00004651"/>
    </source>
</evidence>
<feature type="transmembrane region" description="Helical" evidence="6">
    <location>
        <begin position="223"/>
        <end position="243"/>
    </location>
</feature>
<protein>
    <submittedName>
        <fullName evidence="7">Branched-chain amino acid ABC transporter permease</fullName>
    </submittedName>
</protein>
<feature type="transmembrane region" description="Helical" evidence="6">
    <location>
        <begin position="72"/>
        <end position="89"/>
    </location>
</feature>
<reference evidence="7 8" key="1">
    <citation type="submission" date="2020-03" db="EMBL/GenBank/DDBJ databases">
        <title>Complete genome sequence of Monaibacterium sp. ALG8 with diverse plasmids.</title>
        <authorList>
            <person name="Sun C."/>
        </authorList>
    </citation>
    <scope>NUCLEOTIDE SEQUENCE [LARGE SCALE GENOMIC DNA]</scope>
    <source>
        <strain evidence="7 8">ALG8</strain>
    </source>
</reference>
<dbReference type="EMBL" id="CP049811">
    <property type="protein sequence ID" value="QIK41270.1"/>
    <property type="molecule type" value="Genomic_DNA"/>
</dbReference>
<dbReference type="Proteomes" id="UP000500791">
    <property type="component" value="Chromosome"/>
</dbReference>
<proteinExistence type="predicted"/>
<feature type="transmembrane region" description="Helical" evidence="6">
    <location>
        <begin position="95"/>
        <end position="115"/>
    </location>
</feature>
<dbReference type="GO" id="GO:0015658">
    <property type="term" value="F:branched-chain amino acid transmembrane transporter activity"/>
    <property type="evidence" value="ECO:0007669"/>
    <property type="project" value="InterPro"/>
</dbReference>